<dbReference type="InterPro" id="IPR054845">
    <property type="entry name" value="Exosporium_prot_C"/>
</dbReference>
<accession>A0ABR5MNI8</accession>
<dbReference type="NCBIfam" id="NF045794">
    <property type="entry name" value="CsxC_fam"/>
    <property type="match status" value="1"/>
</dbReference>
<gene>
    <name evidence="2" type="ORF">AFL42_00030</name>
</gene>
<evidence type="ECO:0000313" key="3">
    <source>
        <dbReference type="Proteomes" id="UP000037854"/>
    </source>
</evidence>
<organism evidence="2 3">
    <name type="scientific">Oceanobacillus caeni</name>
    <dbReference type="NCBI Taxonomy" id="405946"/>
    <lineage>
        <taxon>Bacteria</taxon>
        <taxon>Bacillati</taxon>
        <taxon>Bacillota</taxon>
        <taxon>Bacilli</taxon>
        <taxon>Bacillales</taxon>
        <taxon>Bacillaceae</taxon>
        <taxon>Oceanobacillus</taxon>
    </lineage>
</organism>
<name>A0ABR5MNI8_9BACI</name>
<sequence length="254" mass="28957">MHDNHHHKQENCVSFDNQSASIEHCENTPTDTPFFSGSRRIRVPVNLGEFDVMSNIVANISFPEPVLEIKDIKKRIEIVQCRLLTRATRSAAGSSTGPFPLFIKGFVRKNIQYASPVYSETGECVSSEIKSLTTRVPFQCMTTVRLESPVRLPQLNRRDEFDFAITKDLGPGHPEKDKLHSSDLSQFHQHSEQAYNDLPFCELVRSEIVEWDEATDRQTWESSAISEGTFQNVTEKMQVTLTIRVLQKQNLEVC</sequence>
<evidence type="ECO:0000313" key="2">
    <source>
        <dbReference type="EMBL" id="KPH79148.1"/>
    </source>
</evidence>
<keyword evidence="3" id="KW-1185">Reference proteome</keyword>
<dbReference type="Proteomes" id="UP000037854">
    <property type="component" value="Unassembled WGS sequence"/>
</dbReference>
<evidence type="ECO:0000259" key="1">
    <source>
        <dbReference type="Pfam" id="PF25250"/>
    </source>
</evidence>
<dbReference type="RefSeq" id="WP_060667443.1">
    <property type="nucleotide sequence ID" value="NZ_JARTGE010000128.1"/>
</dbReference>
<proteinExistence type="predicted"/>
<comment type="caution">
    <text evidence="2">The sequence shown here is derived from an EMBL/GenBank/DDBJ whole genome shotgun (WGS) entry which is preliminary data.</text>
</comment>
<dbReference type="InterPro" id="IPR057174">
    <property type="entry name" value="DUF7852"/>
</dbReference>
<dbReference type="EMBL" id="LGTK01000001">
    <property type="protein sequence ID" value="KPH79148.1"/>
    <property type="molecule type" value="Genomic_DNA"/>
</dbReference>
<protein>
    <recommendedName>
        <fullName evidence="1">DUF7852 domain-containing protein</fullName>
    </recommendedName>
</protein>
<reference evidence="2 3" key="1">
    <citation type="submission" date="2015-07" db="EMBL/GenBank/DDBJ databases">
        <title>High-quality draft genome sequence of Oceanobacillus caeni HM6, a bacillus isolated from a human feces.</title>
        <authorList>
            <person name="Kumar J."/>
            <person name="Verma M.K."/>
            <person name="Pandey R."/>
            <person name="Bhambi M."/>
            <person name="Chauhan N."/>
        </authorList>
    </citation>
    <scope>NUCLEOTIDE SEQUENCE [LARGE SCALE GENOMIC DNA]</scope>
    <source>
        <strain evidence="2 3">HM6</strain>
    </source>
</reference>
<dbReference type="Pfam" id="PF25250">
    <property type="entry name" value="DUF7852"/>
    <property type="match status" value="1"/>
</dbReference>
<feature type="domain" description="DUF7852" evidence="1">
    <location>
        <begin position="26"/>
        <end position="134"/>
    </location>
</feature>